<feature type="domain" description="F5/8 type C" evidence="10">
    <location>
        <begin position="1"/>
        <end position="136"/>
    </location>
</feature>
<dbReference type="GO" id="GO:0010185">
    <property type="term" value="P:regulation of cellular defense response"/>
    <property type="evidence" value="ECO:0007669"/>
    <property type="project" value="UniProtKB-ARBA"/>
</dbReference>
<evidence type="ECO:0000256" key="1">
    <source>
        <dbReference type="ARBA" id="ARBA00002219"/>
    </source>
</evidence>
<keyword evidence="7" id="KW-0430">Lectin</keyword>
<sequence>KFLYSTQSSLHSIGVAYNAIDGSRTNSWNQASCTYTNADFAPWWRLDLGKAHKVFSVNITNRRDGVPQQINVAEIRIGDSLDNNSNNNPRCTVISSIPAGFTENFQCNGLDGRYVNIVIPGRSEHLILCEVEVCRNCLAEADAFVQIHVAFKMLVPHIRVSLL</sequence>
<comment type="subcellular location">
    <subcellularLocation>
        <location evidence="2">Secreted</location>
    </subcellularLocation>
</comment>
<dbReference type="InterPro" id="IPR000421">
    <property type="entry name" value="FA58C"/>
</dbReference>
<evidence type="ECO:0000256" key="6">
    <source>
        <dbReference type="ARBA" id="ARBA00022723"/>
    </source>
</evidence>
<evidence type="ECO:0000256" key="4">
    <source>
        <dbReference type="ARBA" id="ARBA00011233"/>
    </source>
</evidence>
<evidence type="ECO:0000256" key="3">
    <source>
        <dbReference type="ARBA" id="ARBA00010147"/>
    </source>
</evidence>
<dbReference type="Ensembl" id="ENSONIT00000039510.1">
    <property type="protein sequence ID" value="ENSONIP00000027864.1"/>
    <property type="gene ID" value="ENSONIG00000033127.1"/>
</dbReference>
<comment type="function">
    <text evidence="1">Acts as a defensive agent. Recognizes blood group fucosylated oligosaccharides including A, B, H and Lewis B-type antigens. Does not recognize Lewis A antigen and has low affinity for monovalent haptens.</text>
</comment>
<name>A0A669AXK3_ORENI</name>
<dbReference type="InterPro" id="IPR006585">
    <property type="entry name" value="FTP1"/>
</dbReference>
<dbReference type="SUPFAM" id="SSF49785">
    <property type="entry name" value="Galactose-binding domain-like"/>
    <property type="match status" value="1"/>
</dbReference>
<evidence type="ECO:0000259" key="10">
    <source>
        <dbReference type="PROSITE" id="PS50022"/>
    </source>
</evidence>
<dbReference type="PANTHER" id="PTHR45713:SF8">
    <property type="entry name" value="SI:CH211-215K15.4"/>
    <property type="match status" value="1"/>
</dbReference>
<dbReference type="GeneTree" id="ENSGT01060000248575"/>
<proteinExistence type="inferred from homology"/>
<keyword evidence="9" id="KW-1015">Disulfide bond</keyword>
<reference evidence="11" key="3">
    <citation type="submission" date="2025-09" db="UniProtKB">
        <authorList>
            <consortium name="Ensembl"/>
        </authorList>
    </citation>
    <scope>IDENTIFICATION</scope>
</reference>
<dbReference type="Gene3D" id="2.60.120.260">
    <property type="entry name" value="Galactose-binding domain-like"/>
    <property type="match status" value="1"/>
</dbReference>
<accession>A0A669AXK3</accession>
<protein>
    <recommendedName>
        <fullName evidence="10">F5/8 type C domain-containing protein</fullName>
    </recommendedName>
</protein>
<dbReference type="InterPro" id="IPR008979">
    <property type="entry name" value="Galactose-bd-like_sf"/>
</dbReference>
<comment type="similarity">
    <text evidence="3">Belongs to the fucolectin family.</text>
</comment>
<evidence type="ECO:0000313" key="12">
    <source>
        <dbReference type="Proteomes" id="UP000005207"/>
    </source>
</evidence>
<dbReference type="Pfam" id="PF22633">
    <property type="entry name" value="F5_F8_type_C_2"/>
    <property type="match status" value="1"/>
</dbReference>
<evidence type="ECO:0000256" key="8">
    <source>
        <dbReference type="ARBA" id="ARBA00022837"/>
    </source>
</evidence>
<evidence type="ECO:0000256" key="5">
    <source>
        <dbReference type="ARBA" id="ARBA00022525"/>
    </source>
</evidence>
<keyword evidence="6" id="KW-0479">Metal-binding</keyword>
<evidence type="ECO:0000256" key="7">
    <source>
        <dbReference type="ARBA" id="ARBA00022734"/>
    </source>
</evidence>
<dbReference type="GO" id="GO:0042806">
    <property type="term" value="F:fucose binding"/>
    <property type="evidence" value="ECO:0007669"/>
    <property type="project" value="UniProtKB-ARBA"/>
</dbReference>
<reference evidence="11" key="2">
    <citation type="submission" date="2025-08" db="UniProtKB">
        <authorList>
            <consortium name="Ensembl"/>
        </authorList>
    </citation>
    <scope>IDENTIFICATION</scope>
</reference>
<evidence type="ECO:0000256" key="2">
    <source>
        <dbReference type="ARBA" id="ARBA00004613"/>
    </source>
</evidence>
<dbReference type="GO" id="GO:0001868">
    <property type="term" value="P:regulation of complement activation, lectin pathway"/>
    <property type="evidence" value="ECO:0007669"/>
    <property type="project" value="UniProtKB-ARBA"/>
</dbReference>
<dbReference type="SMART" id="SM00607">
    <property type="entry name" value="FTP"/>
    <property type="match status" value="1"/>
</dbReference>
<comment type="subunit">
    <text evidence="4">Homotrimer.</text>
</comment>
<keyword evidence="5" id="KW-0964">Secreted</keyword>
<dbReference type="Proteomes" id="UP000005207">
    <property type="component" value="Linkage group LG11"/>
</dbReference>
<dbReference type="PROSITE" id="PS50022">
    <property type="entry name" value="FA58C_3"/>
    <property type="match status" value="1"/>
</dbReference>
<dbReference type="OMA" id="SFICIML"/>
<reference evidence="12" key="1">
    <citation type="submission" date="2012-01" db="EMBL/GenBank/DDBJ databases">
        <title>The Genome Sequence of Oreochromis niloticus (Nile Tilapia).</title>
        <authorList>
            <consortium name="Broad Institute Genome Assembly Team"/>
            <consortium name="Broad Institute Sequencing Platform"/>
            <person name="Di Palma F."/>
            <person name="Johnson J."/>
            <person name="Lander E.S."/>
            <person name="Lindblad-Toh K."/>
        </authorList>
    </citation>
    <scope>NUCLEOTIDE SEQUENCE [LARGE SCALE GENOMIC DNA]</scope>
</reference>
<dbReference type="GO" id="GO:0005576">
    <property type="term" value="C:extracellular region"/>
    <property type="evidence" value="ECO:0007669"/>
    <property type="project" value="UniProtKB-SubCell"/>
</dbReference>
<dbReference type="GO" id="GO:0046872">
    <property type="term" value="F:metal ion binding"/>
    <property type="evidence" value="ECO:0007669"/>
    <property type="project" value="UniProtKB-KW"/>
</dbReference>
<dbReference type="PANTHER" id="PTHR45713">
    <property type="entry name" value="FTP DOMAIN-CONTAINING PROTEIN"/>
    <property type="match status" value="1"/>
</dbReference>
<evidence type="ECO:0000256" key="9">
    <source>
        <dbReference type="ARBA" id="ARBA00023157"/>
    </source>
</evidence>
<keyword evidence="8" id="KW-0106">Calcium</keyword>
<dbReference type="InParanoid" id="A0A669AXK3"/>
<dbReference type="AlphaFoldDB" id="A0A669AXK3"/>
<keyword evidence="12" id="KW-1185">Reference proteome</keyword>
<evidence type="ECO:0000313" key="11">
    <source>
        <dbReference type="Ensembl" id="ENSONIP00000027864.1"/>
    </source>
</evidence>
<dbReference type="InterPro" id="IPR051941">
    <property type="entry name" value="BG_Antigen-Binding_Lectin"/>
</dbReference>
<organism evidence="11 12">
    <name type="scientific">Oreochromis niloticus</name>
    <name type="common">Nile tilapia</name>
    <name type="synonym">Tilapia nilotica</name>
    <dbReference type="NCBI Taxonomy" id="8128"/>
    <lineage>
        <taxon>Eukaryota</taxon>
        <taxon>Metazoa</taxon>
        <taxon>Chordata</taxon>
        <taxon>Craniata</taxon>
        <taxon>Vertebrata</taxon>
        <taxon>Euteleostomi</taxon>
        <taxon>Actinopterygii</taxon>
        <taxon>Neopterygii</taxon>
        <taxon>Teleostei</taxon>
        <taxon>Neoteleostei</taxon>
        <taxon>Acanthomorphata</taxon>
        <taxon>Ovalentaria</taxon>
        <taxon>Cichlomorphae</taxon>
        <taxon>Cichliformes</taxon>
        <taxon>Cichlidae</taxon>
        <taxon>African cichlids</taxon>
        <taxon>Pseudocrenilabrinae</taxon>
        <taxon>Oreochromini</taxon>
        <taxon>Oreochromis</taxon>
    </lineage>
</organism>